<dbReference type="InterPro" id="IPR012845">
    <property type="entry name" value="RNA_pol_sigma_FliA_WhiG"/>
</dbReference>
<evidence type="ECO:0000256" key="2">
    <source>
        <dbReference type="ARBA" id="ARBA00023082"/>
    </source>
</evidence>
<reference evidence="7" key="1">
    <citation type="submission" date="2016-06" db="EMBL/GenBank/DDBJ databases">
        <authorList>
            <person name="Nascimento L."/>
            <person name="Pereira R.V."/>
            <person name="Martins L.F."/>
            <person name="Quaggio R.B."/>
            <person name="Silva A.M."/>
            <person name="Setubal J.C."/>
        </authorList>
    </citation>
    <scope>NUCLEOTIDE SEQUENCE [LARGE SCALE GENOMIC DNA]</scope>
</reference>
<dbReference type="EMBL" id="LZRT01000062">
    <property type="protein sequence ID" value="OUM88365.1"/>
    <property type="molecule type" value="Genomic_DNA"/>
</dbReference>
<dbReference type="GO" id="GO:0016987">
    <property type="term" value="F:sigma factor activity"/>
    <property type="evidence" value="ECO:0007669"/>
    <property type="project" value="UniProtKB-KW"/>
</dbReference>
<dbReference type="GO" id="GO:0003677">
    <property type="term" value="F:DNA binding"/>
    <property type="evidence" value="ECO:0007669"/>
    <property type="project" value="UniProtKB-KW"/>
</dbReference>
<dbReference type="NCBIfam" id="TIGR02937">
    <property type="entry name" value="sigma70-ECF"/>
    <property type="match status" value="1"/>
</dbReference>
<keyword evidence="2" id="KW-0731">Sigma factor</keyword>
<organism evidence="6 7">
    <name type="scientific">Bacillus thermozeamaize</name>
    <dbReference type="NCBI Taxonomy" id="230954"/>
    <lineage>
        <taxon>Bacteria</taxon>
        <taxon>Bacillati</taxon>
        <taxon>Bacillota</taxon>
        <taxon>Bacilli</taxon>
        <taxon>Bacillales</taxon>
        <taxon>Bacillaceae</taxon>
        <taxon>Bacillus</taxon>
    </lineage>
</organism>
<evidence type="ECO:0000256" key="4">
    <source>
        <dbReference type="ARBA" id="ARBA00023163"/>
    </source>
</evidence>
<dbReference type="InterPro" id="IPR013324">
    <property type="entry name" value="RNA_pol_sigma_r3/r4-like"/>
</dbReference>
<dbReference type="Proteomes" id="UP000196475">
    <property type="component" value="Unassembled WGS sequence"/>
</dbReference>
<dbReference type="PANTHER" id="PTHR30385:SF7">
    <property type="entry name" value="RNA POLYMERASE SIGMA FACTOR FLIA"/>
    <property type="match status" value="1"/>
</dbReference>
<gene>
    <name evidence="6" type="ORF">BAA01_08315</name>
</gene>
<dbReference type="Gene3D" id="1.20.140.160">
    <property type="match status" value="1"/>
</dbReference>
<keyword evidence="3" id="KW-0238">DNA-binding</keyword>
<evidence type="ECO:0000313" key="7">
    <source>
        <dbReference type="Proteomes" id="UP000196475"/>
    </source>
</evidence>
<keyword evidence="4" id="KW-0804">Transcription</keyword>
<evidence type="ECO:0000256" key="1">
    <source>
        <dbReference type="ARBA" id="ARBA00023015"/>
    </source>
</evidence>
<dbReference type="PRINTS" id="PR00046">
    <property type="entry name" value="SIGMA70FCT"/>
</dbReference>
<protein>
    <recommendedName>
        <fullName evidence="5">RNA polymerase sigma-70 domain-containing protein</fullName>
    </recommendedName>
</protein>
<dbReference type="Pfam" id="PF04545">
    <property type="entry name" value="Sigma70_r4"/>
    <property type="match status" value="1"/>
</dbReference>
<dbReference type="PIRSF" id="PIRSF000770">
    <property type="entry name" value="RNA_pol_sigma-SigE/K"/>
    <property type="match status" value="1"/>
</dbReference>
<dbReference type="SUPFAM" id="SSF88659">
    <property type="entry name" value="Sigma3 and sigma4 domains of RNA polymerase sigma factors"/>
    <property type="match status" value="2"/>
</dbReference>
<dbReference type="Pfam" id="PF04542">
    <property type="entry name" value="Sigma70_r2"/>
    <property type="match status" value="1"/>
</dbReference>
<dbReference type="Gene3D" id="1.10.1740.10">
    <property type="match status" value="1"/>
</dbReference>
<dbReference type="InterPro" id="IPR000943">
    <property type="entry name" value="RNA_pol_sigma70"/>
</dbReference>
<feature type="domain" description="RNA polymerase sigma-70" evidence="5">
    <location>
        <begin position="186"/>
        <end position="212"/>
    </location>
</feature>
<dbReference type="Pfam" id="PF04539">
    <property type="entry name" value="Sigma70_r3"/>
    <property type="match status" value="1"/>
</dbReference>
<dbReference type="InterPro" id="IPR014284">
    <property type="entry name" value="RNA_pol_sigma-70_dom"/>
</dbReference>
<dbReference type="PANTHER" id="PTHR30385">
    <property type="entry name" value="SIGMA FACTOR F FLAGELLAR"/>
    <property type="match status" value="1"/>
</dbReference>
<dbReference type="InterPro" id="IPR007624">
    <property type="entry name" value="RNA_pol_sigma70_r3"/>
</dbReference>
<dbReference type="InterPro" id="IPR013325">
    <property type="entry name" value="RNA_pol_sigma_r2"/>
</dbReference>
<evidence type="ECO:0000256" key="3">
    <source>
        <dbReference type="ARBA" id="ARBA00023125"/>
    </source>
</evidence>
<proteinExistence type="predicted"/>
<dbReference type="InterPro" id="IPR007630">
    <property type="entry name" value="RNA_pol_sigma70_r4"/>
</dbReference>
<evidence type="ECO:0000259" key="5">
    <source>
        <dbReference type="PROSITE" id="PS00716"/>
    </source>
</evidence>
<dbReference type="SUPFAM" id="SSF88946">
    <property type="entry name" value="Sigma2 domain of RNA polymerase sigma factors"/>
    <property type="match status" value="1"/>
</dbReference>
<dbReference type="InterPro" id="IPR007627">
    <property type="entry name" value="RNA_pol_sigma70_r2"/>
</dbReference>
<comment type="caution">
    <text evidence="6">The sequence shown here is derived from an EMBL/GenBank/DDBJ whole genome shotgun (WGS) entry which is preliminary data.</text>
</comment>
<dbReference type="PROSITE" id="PS00716">
    <property type="entry name" value="SIGMA70_2"/>
    <property type="match status" value="1"/>
</dbReference>
<dbReference type="NCBIfam" id="TIGR02479">
    <property type="entry name" value="FliA_WhiG"/>
    <property type="match status" value="1"/>
</dbReference>
<dbReference type="AlphaFoldDB" id="A0A1Y3PLU4"/>
<name>A0A1Y3PLU4_9BACI</name>
<dbReference type="CDD" id="cd06171">
    <property type="entry name" value="Sigma70_r4"/>
    <property type="match status" value="1"/>
</dbReference>
<dbReference type="GO" id="GO:0006352">
    <property type="term" value="P:DNA-templated transcription initiation"/>
    <property type="evidence" value="ECO:0007669"/>
    <property type="project" value="InterPro"/>
</dbReference>
<sequence>MKACAPLVQRQVRAFFTTPVLDEEDLFSIGMIGVWDALEKYDPARGVRFETFATWRIRGAILDELRKLDWLPRGKRERTRQLTQAYEELEQAKMRHVRDEEVAEYLGIQLEELHRQLLRSQQSQWQSLEAAEEEFSMLERLKDENLPELSQLVHQQEVQELLAQCIQRLPEKERLVLTLYYYEELTPQEIARVMNLSAARISQLHKKAIFRLRGMLGKKKSYIYGHG</sequence>
<accession>A0A1Y3PLU4</accession>
<evidence type="ECO:0000313" key="6">
    <source>
        <dbReference type="EMBL" id="OUM88365.1"/>
    </source>
</evidence>
<keyword evidence="1" id="KW-0805">Transcription regulation</keyword>
<dbReference type="GO" id="GO:0003899">
    <property type="term" value="F:DNA-directed RNA polymerase activity"/>
    <property type="evidence" value="ECO:0007669"/>
    <property type="project" value="InterPro"/>
</dbReference>